<sequence>MKSPLLERNLHNYSIISDQVHNENNENNIAFSPYGAGVILIALGEGLQGEGLYEIRRAVHLPYDAHTIRVGLRDIHRHLKSYFIPKEGFLAGITLNNEKVALNPSYTKLLRFYGYDINSFNNALYPDTHVTTTQETTIDGREETTVTLDDKLDISTSTTSIPSITTIIQEITTSTPETVQTTDDKITSTVLPDKTESSDVEINRTVSPEVTETSSPDDQMISTVLSKFTDASPPDEQMSSTEVTETVVPVEKITTTFLPELSETSSIDKQITSTNLPDSTETSTSYEQISTTIVPEAPLITTNKDVEDEISTENFEGSMLTTTDTLSDMGSELYGVLFRPNTSNIEVTVNNRTLGIPSIPRNLMNTFLVNTMRNSNLTSRSQENSSVQDVQKRIALHHEILEITTANILEEITTKSERFDEVVNTPYNPKSISNADEVTQTTTNFPEINSNSTEIIQVRRHIRTLDDHLHSEFSINEERLPSIRAYKVKKTINNFESGIEMEINNRSENVEQETTHPITNLMYNNSLIGTLGTSAVVINNKIFIIDDLSDSDMKTKRENISKNELRRIRSVEDFILSRQYGQHYPFRPPKPYLPDEPPFFW</sequence>
<dbReference type="Proteomes" id="UP001516400">
    <property type="component" value="Unassembled WGS sequence"/>
</dbReference>
<evidence type="ECO:0000256" key="3">
    <source>
        <dbReference type="SAM" id="MobiDB-lite"/>
    </source>
</evidence>
<dbReference type="AlphaFoldDB" id="A0ABD2NWU0"/>
<evidence type="ECO:0000256" key="1">
    <source>
        <dbReference type="ARBA" id="ARBA00022690"/>
    </source>
</evidence>
<keyword evidence="5" id="KW-1185">Reference proteome</keyword>
<dbReference type="Gene3D" id="3.30.497.10">
    <property type="entry name" value="Antithrombin, subunit I, domain 2"/>
    <property type="match status" value="1"/>
</dbReference>
<reference evidence="4 5" key="1">
    <citation type="journal article" date="2021" name="BMC Biol.">
        <title>Horizontally acquired antibacterial genes associated with adaptive radiation of ladybird beetles.</title>
        <authorList>
            <person name="Li H.S."/>
            <person name="Tang X.F."/>
            <person name="Huang Y.H."/>
            <person name="Xu Z.Y."/>
            <person name="Chen M.L."/>
            <person name="Du X.Y."/>
            <person name="Qiu B.Y."/>
            <person name="Chen P.T."/>
            <person name="Zhang W."/>
            <person name="Slipinski A."/>
            <person name="Escalona H.E."/>
            <person name="Waterhouse R.M."/>
            <person name="Zwick A."/>
            <person name="Pang H."/>
        </authorList>
    </citation>
    <scope>NUCLEOTIDE SEQUENCE [LARGE SCALE GENOMIC DNA]</scope>
    <source>
        <strain evidence="4">SYSU2018</strain>
    </source>
</reference>
<feature type="region of interest" description="Disordered" evidence="3">
    <location>
        <begin position="268"/>
        <end position="288"/>
    </location>
</feature>
<protein>
    <submittedName>
        <fullName evidence="4">Uncharacterized protein</fullName>
    </submittedName>
</protein>
<dbReference type="GO" id="GO:0004867">
    <property type="term" value="F:serine-type endopeptidase inhibitor activity"/>
    <property type="evidence" value="ECO:0007669"/>
    <property type="project" value="UniProtKB-KW"/>
</dbReference>
<evidence type="ECO:0000256" key="2">
    <source>
        <dbReference type="ARBA" id="ARBA00022900"/>
    </source>
</evidence>
<evidence type="ECO:0000313" key="4">
    <source>
        <dbReference type="EMBL" id="KAL3283060.1"/>
    </source>
</evidence>
<accession>A0ABD2NWU0</accession>
<dbReference type="InterPro" id="IPR036186">
    <property type="entry name" value="Serpin_sf"/>
</dbReference>
<dbReference type="InterPro" id="IPR042178">
    <property type="entry name" value="Serpin_sf_1"/>
</dbReference>
<gene>
    <name evidence="4" type="ORF">HHI36_006218</name>
</gene>
<proteinExistence type="predicted"/>
<evidence type="ECO:0000313" key="5">
    <source>
        <dbReference type="Proteomes" id="UP001516400"/>
    </source>
</evidence>
<dbReference type="EMBL" id="JABFTP020000144">
    <property type="protein sequence ID" value="KAL3283060.1"/>
    <property type="molecule type" value="Genomic_DNA"/>
</dbReference>
<name>A0ABD2NWU0_9CUCU</name>
<dbReference type="SUPFAM" id="SSF56574">
    <property type="entry name" value="Serpins"/>
    <property type="match status" value="1"/>
</dbReference>
<comment type="caution">
    <text evidence="4">The sequence shown here is derived from an EMBL/GenBank/DDBJ whole genome shotgun (WGS) entry which is preliminary data.</text>
</comment>
<keyword evidence="1" id="KW-0646">Protease inhibitor</keyword>
<organism evidence="4 5">
    <name type="scientific">Cryptolaemus montrouzieri</name>
    <dbReference type="NCBI Taxonomy" id="559131"/>
    <lineage>
        <taxon>Eukaryota</taxon>
        <taxon>Metazoa</taxon>
        <taxon>Ecdysozoa</taxon>
        <taxon>Arthropoda</taxon>
        <taxon>Hexapoda</taxon>
        <taxon>Insecta</taxon>
        <taxon>Pterygota</taxon>
        <taxon>Neoptera</taxon>
        <taxon>Endopterygota</taxon>
        <taxon>Coleoptera</taxon>
        <taxon>Polyphaga</taxon>
        <taxon>Cucujiformia</taxon>
        <taxon>Coccinelloidea</taxon>
        <taxon>Coccinellidae</taxon>
        <taxon>Scymninae</taxon>
        <taxon>Scymnini</taxon>
        <taxon>Cryptolaemus</taxon>
    </lineage>
</organism>
<keyword evidence="2" id="KW-0722">Serine protease inhibitor</keyword>